<accession>A0A2P2PSM5</accession>
<reference evidence="1" key="1">
    <citation type="submission" date="2018-02" db="EMBL/GenBank/DDBJ databases">
        <title>Rhizophora mucronata_Transcriptome.</title>
        <authorList>
            <person name="Meera S.P."/>
            <person name="Sreeshan A."/>
            <person name="Augustine A."/>
        </authorList>
    </citation>
    <scope>NUCLEOTIDE SEQUENCE</scope>
    <source>
        <tissue evidence="1">Leaf</tissue>
    </source>
</reference>
<organism evidence="1">
    <name type="scientific">Rhizophora mucronata</name>
    <name type="common">Asiatic mangrove</name>
    <dbReference type="NCBI Taxonomy" id="61149"/>
    <lineage>
        <taxon>Eukaryota</taxon>
        <taxon>Viridiplantae</taxon>
        <taxon>Streptophyta</taxon>
        <taxon>Embryophyta</taxon>
        <taxon>Tracheophyta</taxon>
        <taxon>Spermatophyta</taxon>
        <taxon>Magnoliopsida</taxon>
        <taxon>eudicotyledons</taxon>
        <taxon>Gunneridae</taxon>
        <taxon>Pentapetalae</taxon>
        <taxon>rosids</taxon>
        <taxon>fabids</taxon>
        <taxon>Malpighiales</taxon>
        <taxon>Rhizophoraceae</taxon>
        <taxon>Rhizophora</taxon>
    </lineage>
</organism>
<protein>
    <submittedName>
        <fullName evidence="1">Uncharacterized protein</fullName>
    </submittedName>
</protein>
<dbReference type="EMBL" id="GGEC01077247">
    <property type="protein sequence ID" value="MBX57731.1"/>
    <property type="molecule type" value="Transcribed_RNA"/>
</dbReference>
<evidence type="ECO:0000313" key="1">
    <source>
        <dbReference type="EMBL" id="MBX57731.1"/>
    </source>
</evidence>
<name>A0A2P2PSM5_RHIMU</name>
<proteinExistence type="predicted"/>
<sequence length="30" mass="3343">MCHQLGASTETSSGHLCECTNKQRMIIHLL</sequence>
<dbReference type="AlphaFoldDB" id="A0A2P2PSM5"/>